<dbReference type="WBParaSite" id="L893_g9967.t1">
    <property type="protein sequence ID" value="L893_g9967.t1"/>
    <property type="gene ID" value="L893_g9967"/>
</dbReference>
<organism evidence="1 2">
    <name type="scientific">Steinernema glaseri</name>
    <dbReference type="NCBI Taxonomy" id="37863"/>
    <lineage>
        <taxon>Eukaryota</taxon>
        <taxon>Metazoa</taxon>
        <taxon>Ecdysozoa</taxon>
        <taxon>Nematoda</taxon>
        <taxon>Chromadorea</taxon>
        <taxon>Rhabditida</taxon>
        <taxon>Tylenchina</taxon>
        <taxon>Panagrolaimomorpha</taxon>
        <taxon>Strongyloidoidea</taxon>
        <taxon>Steinernematidae</taxon>
        <taxon>Steinernema</taxon>
    </lineage>
</organism>
<evidence type="ECO:0000313" key="2">
    <source>
        <dbReference type="WBParaSite" id="L893_g9967.t1"/>
    </source>
</evidence>
<accession>A0A1I8AWH8</accession>
<protein>
    <submittedName>
        <fullName evidence="2">Uncharacterized protein</fullName>
    </submittedName>
</protein>
<sequence>MTRLVTRSASLLQSDLLGSFKKIKSGSTIIHHLCQSSYELRSASLAIVLVEGEAKSSCECDEEAPFREKIRPPCGFEPAMRRLRSRSATTSTVKRSSIGMSS</sequence>
<evidence type="ECO:0000313" key="1">
    <source>
        <dbReference type="Proteomes" id="UP000095287"/>
    </source>
</evidence>
<reference evidence="2" key="1">
    <citation type="submission" date="2016-11" db="UniProtKB">
        <authorList>
            <consortium name="WormBaseParasite"/>
        </authorList>
    </citation>
    <scope>IDENTIFICATION</scope>
</reference>
<proteinExistence type="predicted"/>
<name>A0A1I8AWH8_9BILA</name>
<dbReference type="Proteomes" id="UP000095287">
    <property type="component" value="Unplaced"/>
</dbReference>
<keyword evidence="1" id="KW-1185">Reference proteome</keyword>
<dbReference type="AlphaFoldDB" id="A0A1I8AWH8"/>